<dbReference type="Pfam" id="PF00989">
    <property type="entry name" value="PAS"/>
    <property type="match status" value="1"/>
</dbReference>
<evidence type="ECO:0000259" key="5">
    <source>
        <dbReference type="PROSITE" id="PS50113"/>
    </source>
</evidence>
<dbReference type="CDD" id="cd00130">
    <property type="entry name" value="PAS"/>
    <property type="match status" value="1"/>
</dbReference>
<keyword evidence="7" id="KW-1185">Reference proteome</keyword>
<dbReference type="InterPro" id="IPR000014">
    <property type="entry name" value="PAS"/>
</dbReference>
<evidence type="ECO:0000313" key="6">
    <source>
        <dbReference type="EMBL" id="SFR74126.1"/>
    </source>
</evidence>
<accession>A0A1I6J592</accession>
<evidence type="ECO:0000313" key="7">
    <source>
        <dbReference type="Proteomes" id="UP000198531"/>
    </source>
</evidence>
<dbReference type="InterPro" id="IPR031803">
    <property type="entry name" value="BAT_GAF/HTH-assoc"/>
</dbReference>
<dbReference type="STRING" id="553469.SAMN04487947_4061"/>
<feature type="coiled-coil region" evidence="3">
    <location>
        <begin position="493"/>
        <end position="526"/>
    </location>
</feature>
<keyword evidence="2" id="KW-0804">Transcription</keyword>
<proteinExistence type="predicted"/>
<dbReference type="Gene3D" id="3.30.450.40">
    <property type="match status" value="2"/>
</dbReference>
<evidence type="ECO:0000259" key="4">
    <source>
        <dbReference type="PROSITE" id="PS50112"/>
    </source>
</evidence>
<dbReference type="InterPro" id="IPR035965">
    <property type="entry name" value="PAS-like_dom_sf"/>
</dbReference>
<evidence type="ECO:0000256" key="1">
    <source>
        <dbReference type="ARBA" id="ARBA00023015"/>
    </source>
</evidence>
<dbReference type="SMART" id="SM00086">
    <property type="entry name" value="PAC"/>
    <property type="match status" value="1"/>
</dbReference>
<dbReference type="InterPro" id="IPR003018">
    <property type="entry name" value="GAF"/>
</dbReference>
<dbReference type="SMART" id="SM00091">
    <property type="entry name" value="PAS"/>
    <property type="match status" value="2"/>
</dbReference>
<dbReference type="InterPro" id="IPR029016">
    <property type="entry name" value="GAF-like_dom_sf"/>
</dbReference>
<evidence type="ECO:0000256" key="2">
    <source>
        <dbReference type="ARBA" id="ARBA00023163"/>
    </source>
</evidence>
<dbReference type="Proteomes" id="UP000198531">
    <property type="component" value="Unassembled WGS sequence"/>
</dbReference>
<dbReference type="RefSeq" id="WP_089811098.1">
    <property type="nucleotide sequence ID" value="NZ_FOYT01000006.1"/>
</dbReference>
<dbReference type="Gene3D" id="3.30.450.20">
    <property type="entry name" value="PAS domain"/>
    <property type="match status" value="2"/>
</dbReference>
<dbReference type="InterPro" id="IPR013656">
    <property type="entry name" value="PAS_4"/>
</dbReference>
<dbReference type="EMBL" id="FOYT01000006">
    <property type="protein sequence ID" value="SFR74126.1"/>
    <property type="molecule type" value="Genomic_DNA"/>
</dbReference>
<dbReference type="Pfam" id="PF04967">
    <property type="entry name" value="HTH_10"/>
    <property type="match status" value="1"/>
</dbReference>
<dbReference type="OrthoDB" id="165911at2157"/>
<feature type="domain" description="PAC" evidence="5">
    <location>
        <begin position="306"/>
        <end position="357"/>
    </location>
</feature>
<dbReference type="SUPFAM" id="SSF55781">
    <property type="entry name" value="GAF domain-like"/>
    <property type="match status" value="2"/>
</dbReference>
<name>A0A1I6J592_9EURY</name>
<dbReference type="AlphaFoldDB" id="A0A1I6J592"/>
<dbReference type="PANTHER" id="PTHR34236:SF1">
    <property type="entry name" value="DIMETHYL SULFOXIDE REDUCTASE TRANSCRIPTIONAL ACTIVATOR"/>
    <property type="match status" value="1"/>
</dbReference>
<dbReference type="InterPro" id="IPR000700">
    <property type="entry name" value="PAS-assoc_C"/>
</dbReference>
<dbReference type="SUPFAM" id="SSF55785">
    <property type="entry name" value="PYP-like sensor domain (PAS domain)"/>
    <property type="match status" value="1"/>
</dbReference>
<dbReference type="InterPro" id="IPR001610">
    <property type="entry name" value="PAC"/>
</dbReference>
<evidence type="ECO:0000256" key="3">
    <source>
        <dbReference type="SAM" id="Coils"/>
    </source>
</evidence>
<feature type="domain" description="PAS" evidence="4">
    <location>
        <begin position="232"/>
        <end position="302"/>
    </location>
</feature>
<dbReference type="PROSITE" id="PS50112">
    <property type="entry name" value="PAS"/>
    <property type="match status" value="1"/>
</dbReference>
<keyword evidence="3" id="KW-0175">Coiled coil</keyword>
<dbReference type="Pfam" id="PF08448">
    <property type="entry name" value="PAS_4"/>
    <property type="match status" value="1"/>
</dbReference>
<dbReference type="InterPro" id="IPR013767">
    <property type="entry name" value="PAS_fold"/>
</dbReference>
<organism evidence="6 7">
    <name type="scientific">Halogeometricum rufum</name>
    <dbReference type="NCBI Taxonomy" id="553469"/>
    <lineage>
        <taxon>Archaea</taxon>
        <taxon>Methanobacteriati</taxon>
        <taxon>Methanobacteriota</taxon>
        <taxon>Stenosarchaea group</taxon>
        <taxon>Halobacteria</taxon>
        <taxon>Halobacteriales</taxon>
        <taxon>Haloferacaceae</taxon>
        <taxon>Halogeometricum</taxon>
    </lineage>
</organism>
<dbReference type="Pfam" id="PF13185">
    <property type="entry name" value="GAF_2"/>
    <property type="match status" value="1"/>
</dbReference>
<dbReference type="Pfam" id="PF15915">
    <property type="entry name" value="BAT"/>
    <property type="match status" value="1"/>
</dbReference>
<keyword evidence="1" id="KW-0805">Transcription regulation</keyword>
<dbReference type="InterPro" id="IPR007050">
    <property type="entry name" value="HTH_bacterioopsin"/>
</dbReference>
<dbReference type="NCBIfam" id="TIGR00229">
    <property type="entry name" value="sensory_box"/>
    <property type="match status" value="1"/>
</dbReference>
<reference evidence="7" key="1">
    <citation type="submission" date="2016-10" db="EMBL/GenBank/DDBJ databases">
        <authorList>
            <person name="Varghese N."/>
            <person name="Submissions S."/>
        </authorList>
    </citation>
    <scope>NUCLEOTIDE SEQUENCE [LARGE SCALE GENOMIC DNA]</scope>
    <source>
        <strain evidence="7">CGMCC 1.7736</strain>
    </source>
</reference>
<dbReference type="PROSITE" id="PS50113">
    <property type="entry name" value="PAC"/>
    <property type="match status" value="1"/>
</dbReference>
<protein>
    <submittedName>
        <fullName evidence="6">PAS domain S-box-containing protein</fullName>
    </submittedName>
</protein>
<dbReference type="PANTHER" id="PTHR34236">
    <property type="entry name" value="DIMETHYL SULFOXIDE REDUCTASE TRANSCRIPTIONAL ACTIVATOR"/>
    <property type="match status" value="1"/>
</dbReference>
<sequence>MTVEPTASQFSVEVRLVGDDHRPEEVSEYLLADERIELRSNREAEADAEPEVDCIVCTSVDAVAAAPDGSVVVAVLTDASDEAVSRAYEAGAMAVVPSDETLPDRLAWLSGAGGPAVDDSVDTTDVVSAAAAFGDAACVLDRRWRVVEATDAFAAVVGDVDAPPVGENVWAASPNARATAEQCWQAVMTGDAESFEATLPDGRRVAADAVPLRDGLALRYRDVTERTETEESLDRYERILETIDDGIYILDENFRITEVNEAVVEMTGYDRETLVGSHSTMLADESIIVEASEVIQQILTGEIADGRLDVELETADGSTIPVETRFSALSFSDGTHGSVGVIRDISDRKRYERTLTALNSSAHELFESQTKPAVGETVLGTATEILELESVVVYLYDEEASRLRPVAWEGEGEPPSIGPGDGALWRCFAESESVHLGTDVTTLDRWDELTPADPADAAAESVAIPLGTHGVLATSSSGEDSPRGQSTLTHLLAANAEAALDRVARSLELERRRGELARRNEELTNLNRFNELLREVNRVLVESDSREEIERAVCERLVDGPSIAFAWVGTYDRVNEQVVPRAWAGEERGYLDCLTESPEAYASEPSVRTIRTDETTLVDNVGQEIQEHQWRRDALDREFGSVASVPLTYHEFSYGALTVYATEPNAFDDGTQLMFEELGVTTANAINGAEAKESLHTESLIELEIRVSSQNEPLLRIARALDGEVQLEGSIPQTDGSLLYLTLEGPDADADTLSSLVVVEEVREIVRRDDETLVEVQLAAETLPSRLADLGGAVRTLTATPEAVDVVVELSPGSDVREFVEHLRESYPGTELSAKRTRERSIETQQSFRANLGESLTDRQFEALRTAYFSGYFSWPREQTASELAASLDVAQPTFSRHLRVAERKLLDNLLADERRTRL</sequence>
<dbReference type="GO" id="GO:0006355">
    <property type="term" value="P:regulation of DNA-templated transcription"/>
    <property type="evidence" value="ECO:0007669"/>
    <property type="project" value="InterPro"/>
</dbReference>
<gene>
    <name evidence="6" type="ORF">SAMN04487947_4061</name>
</gene>